<sequence length="61" mass="6978">MFPLPGCCWSDTDLKGARGRQQRRKLFLLQGWRDAAERQLAAVNAAITSLEAQMQRDETRD</sequence>
<dbReference type="Proteomes" id="UP000240206">
    <property type="component" value="Unassembled WGS sequence"/>
</dbReference>
<comment type="caution">
    <text evidence="2">The sequence shown here is derived from an EMBL/GenBank/DDBJ whole genome shotgun (WGS) entry which is preliminary data.</text>
</comment>
<accession>A0A2P7EEP0</accession>
<keyword evidence="1" id="KW-0175">Coiled coil</keyword>
<proteinExistence type="predicted"/>
<dbReference type="AlphaFoldDB" id="A0A2P7EEP0"/>
<evidence type="ECO:0000313" key="2">
    <source>
        <dbReference type="EMBL" id="PSI01676.1"/>
    </source>
</evidence>
<gene>
    <name evidence="2" type="ORF">C7K08_06660</name>
</gene>
<evidence type="ECO:0000313" key="3">
    <source>
        <dbReference type="Proteomes" id="UP000240206"/>
    </source>
</evidence>
<reference evidence="3" key="1">
    <citation type="submission" date="2018-03" db="EMBL/GenBank/DDBJ databases">
        <title>Ecological and genomic features of two cosmopolitan and abundant freshwater picocyanobacteria.</title>
        <authorList>
            <person name="Cabello-Yeves P.J."/>
            <person name="Picazo A."/>
            <person name="Camacho A."/>
            <person name="Callieri C."/>
            <person name="Rosselli R."/>
            <person name="Roda-Garcia J."/>
            <person name="Coutinho F.H."/>
            <person name="Rodriguez-Valera F."/>
        </authorList>
    </citation>
    <scope>NUCLEOTIDE SEQUENCE [LARGE SCALE GENOMIC DNA]</scope>
    <source>
        <strain evidence="3">Tous</strain>
    </source>
</reference>
<dbReference type="EMBL" id="PXVC01000023">
    <property type="protein sequence ID" value="PSI01676.1"/>
    <property type="molecule type" value="Genomic_DNA"/>
</dbReference>
<evidence type="ECO:0000256" key="1">
    <source>
        <dbReference type="SAM" id="Coils"/>
    </source>
</evidence>
<dbReference type="RefSeq" id="WP_106499864.1">
    <property type="nucleotide sequence ID" value="NZ_PXVC01000023.1"/>
</dbReference>
<name>A0A2P7EEP0_9SYNE</name>
<organism evidence="2 3">
    <name type="scientific">Synechococcus lacustris str. Tous</name>
    <dbReference type="NCBI Taxonomy" id="1910958"/>
    <lineage>
        <taxon>Bacteria</taxon>
        <taxon>Bacillati</taxon>
        <taxon>Cyanobacteriota</taxon>
        <taxon>Cyanophyceae</taxon>
        <taxon>Synechococcales</taxon>
        <taxon>Synechococcaceae</taxon>
        <taxon>Synechococcus</taxon>
    </lineage>
</organism>
<feature type="coiled-coil region" evidence="1">
    <location>
        <begin position="33"/>
        <end position="60"/>
    </location>
</feature>
<keyword evidence="3" id="KW-1185">Reference proteome</keyword>
<protein>
    <submittedName>
        <fullName evidence="2">Sigma factor SigF</fullName>
    </submittedName>
</protein>